<name>A0ABC8YPL7_9POAL</name>
<feature type="compositionally biased region" description="Low complexity" evidence="1">
    <location>
        <begin position="259"/>
        <end position="280"/>
    </location>
</feature>
<sequence length="400" mass="43882">MDPIITKRATERDRSAGVQPPAPAPAPLLDSPLPTPRRSCASFDASRTRLRCRGDASPLRNHVPFSWESSPGVPKNKKAPAATMPPPPPPRPPPGRLQPPCLATNSYYYSNTSEASSDDDDRSFSDALDRISSPERTGSFDRDTSKRFEDIFVGRATSFAKDRSSRHDNQAAKFSATARHPRQQPRQQPRRGRGHDEEDGRRWTPRLLNDNVPMQLMQRIRMDAEAEEMTPRACGLMVFFPWSAKPAVCGFRGIPAPAPAASQHATATPRPGGAGAPSSRSHSRRITTSPATTLRDVIKEDKEADSGDLPQQQRGEKKRVREDLQPSRRWGVSSLLDTSKKYCTDARKALSKLSIGLGADSSGTPRVGSSERMRSGKLHNGFSSTPATPAKLTHLKANRN</sequence>
<gene>
    <name evidence="2" type="ORF">URODEC1_LOCUS36311</name>
</gene>
<evidence type="ECO:0000313" key="3">
    <source>
        <dbReference type="Proteomes" id="UP001497457"/>
    </source>
</evidence>
<dbReference type="PANTHER" id="PTHR35829">
    <property type="entry name" value="OS05G0470900 PROTEIN"/>
    <property type="match status" value="1"/>
</dbReference>
<dbReference type="InterPro" id="IPR007789">
    <property type="entry name" value="DUF688"/>
</dbReference>
<dbReference type="PANTHER" id="PTHR35829:SF2">
    <property type="entry name" value="OS01G0829600 PROTEIN"/>
    <property type="match status" value="1"/>
</dbReference>
<dbReference type="Proteomes" id="UP001497457">
    <property type="component" value="Chromosome 17b"/>
</dbReference>
<dbReference type="AlphaFoldDB" id="A0ABC8YPL7"/>
<feature type="region of interest" description="Disordered" evidence="1">
    <location>
        <begin position="1"/>
        <end position="210"/>
    </location>
</feature>
<feature type="compositionally biased region" description="Basic residues" evidence="1">
    <location>
        <begin position="179"/>
        <end position="193"/>
    </location>
</feature>
<dbReference type="Pfam" id="PF05097">
    <property type="entry name" value="DUF688"/>
    <property type="match status" value="1"/>
</dbReference>
<feature type="compositionally biased region" description="Basic and acidic residues" evidence="1">
    <location>
        <begin position="122"/>
        <end position="152"/>
    </location>
</feature>
<feature type="region of interest" description="Disordered" evidence="1">
    <location>
        <begin position="258"/>
        <end position="325"/>
    </location>
</feature>
<proteinExistence type="predicted"/>
<accession>A0ABC8YPL7</accession>
<feature type="region of interest" description="Disordered" evidence="1">
    <location>
        <begin position="357"/>
        <end position="400"/>
    </location>
</feature>
<keyword evidence="3" id="KW-1185">Reference proteome</keyword>
<feature type="compositionally biased region" description="Basic and acidic residues" evidence="1">
    <location>
        <begin position="160"/>
        <end position="170"/>
    </location>
</feature>
<feature type="compositionally biased region" description="Pro residues" evidence="1">
    <location>
        <begin position="83"/>
        <end position="97"/>
    </location>
</feature>
<organism evidence="2 3">
    <name type="scientific">Urochloa decumbens</name>
    <dbReference type="NCBI Taxonomy" id="240449"/>
    <lineage>
        <taxon>Eukaryota</taxon>
        <taxon>Viridiplantae</taxon>
        <taxon>Streptophyta</taxon>
        <taxon>Embryophyta</taxon>
        <taxon>Tracheophyta</taxon>
        <taxon>Spermatophyta</taxon>
        <taxon>Magnoliopsida</taxon>
        <taxon>Liliopsida</taxon>
        <taxon>Poales</taxon>
        <taxon>Poaceae</taxon>
        <taxon>PACMAD clade</taxon>
        <taxon>Panicoideae</taxon>
        <taxon>Panicodae</taxon>
        <taxon>Paniceae</taxon>
        <taxon>Melinidinae</taxon>
        <taxon>Urochloa</taxon>
    </lineage>
</organism>
<dbReference type="EMBL" id="OZ075127">
    <property type="protein sequence ID" value="CAL4946749.1"/>
    <property type="molecule type" value="Genomic_DNA"/>
</dbReference>
<reference evidence="2" key="1">
    <citation type="submission" date="2024-10" db="EMBL/GenBank/DDBJ databases">
        <authorList>
            <person name="Ryan C."/>
        </authorList>
    </citation>
    <scope>NUCLEOTIDE SEQUENCE [LARGE SCALE GENOMIC DNA]</scope>
</reference>
<evidence type="ECO:0000256" key="1">
    <source>
        <dbReference type="SAM" id="MobiDB-lite"/>
    </source>
</evidence>
<feature type="compositionally biased region" description="Basic and acidic residues" evidence="1">
    <location>
        <begin position="296"/>
        <end position="305"/>
    </location>
</feature>
<evidence type="ECO:0000313" key="2">
    <source>
        <dbReference type="EMBL" id="CAL4946749.1"/>
    </source>
</evidence>
<protein>
    <submittedName>
        <fullName evidence="2">Uncharacterized protein</fullName>
    </submittedName>
</protein>
<feature type="compositionally biased region" description="Polar residues" evidence="1">
    <location>
        <begin position="103"/>
        <end position="112"/>
    </location>
</feature>